<sequence>METTSLLGNSSSSNKKQQKSVTQSLFSGLGSLISLLPTGTVFLFQFLNPIITNSGDCRPFHKYLSAALLVVCSFNCIFATFTDSYTGSDGRKHYGIVTTKGLWPAPSSESVDLSRYRLRVRDLVHAMFSLGVFGVLGFLDKNTVSCLYPMMGAYDDLLLKVLPPIMGVISGTAFSIFPWKRHGVGY</sequence>
<evidence type="ECO:0000256" key="1">
    <source>
        <dbReference type="ARBA" id="ARBA00004141"/>
    </source>
</evidence>
<dbReference type="EMBL" id="JAWXYG010000008">
    <property type="protein sequence ID" value="KAK4266453.1"/>
    <property type="molecule type" value="Genomic_DNA"/>
</dbReference>
<keyword evidence="8" id="KW-1185">Reference proteome</keyword>
<gene>
    <name evidence="7" type="ORF">QN277_027372</name>
</gene>
<dbReference type="GO" id="GO:0005737">
    <property type="term" value="C:cytoplasm"/>
    <property type="evidence" value="ECO:0007669"/>
    <property type="project" value="UniProtKB-ARBA"/>
</dbReference>
<dbReference type="Proteomes" id="UP001293593">
    <property type="component" value="Unassembled WGS sequence"/>
</dbReference>
<reference evidence="7" key="1">
    <citation type="submission" date="2023-10" db="EMBL/GenBank/DDBJ databases">
        <title>Chromosome-level genome of the transformable northern wattle, Acacia crassicarpa.</title>
        <authorList>
            <person name="Massaro I."/>
            <person name="Sinha N.R."/>
            <person name="Poethig S."/>
            <person name="Leichty A.R."/>
        </authorList>
    </citation>
    <scope>NUCLEOTIDE SEQUENCE</scope>
    <source>
        <strain evidence="7">Acra3RX</strain>
        <tissue evidence="7">Leaf</tissue>
    </source>
</reference>
<keyword evidence="4 6" id="KW-1133">Transmembrane helix</keyword>
<comment type="similarity">
    <text evidence="2">Belongs to the plant DMP1 protein family.</text>
</comment>
<name>A0AAE1MLW2_9FABA</name>
<evidence type="ECO:0000256" key="4">
    <source>
        <dbReference type="ARBA" id="ARBA00022989"/>
    </source>
</evidence>
<feature type="transmembrane region" description="Helical" evidence="6">
    <location>
        <begin position="63"/>
        <end position="82"/>
    </location>
</feature>
<dbReference type="InterPro" id="IPR007770">
    <property type="entry name" value="DMP"/>
</dbReference>
<protein>
    <submittedName>
        <fullName evidence="7">Uncharacterized protein</fullName>
    </submittedName>
</protein>
<dbReference type="Pfam" id="PF05078">
    <property type="entry name" value="DUF679"/>
    <property type="match status" value="1"/>
</dbReference>
<comment type="caution">
    <text evidence="7">The sequence shown here is derived from an EMBL/GenBank/DDBJ whole genome shotgun (WGS) entry which is preliminary data.</text>
</comment>
<feature type="transmembrane region" description="Helical" evidence="6">
    <location>
        <begin position="159"/>
        <end position="179"/>
    </location>
</feature>
<dbReference type="PANTHER" id="PTHR31621">
    <property type="entry name" value="PROTEIN DMP3"/>
    <property type="match status" value="1"/>
</dbReference>
<comment type="subcellular location">
    <subcellularLocation>
        <location evidence="1">Membrane</location>
        <topology evidence="1">Multi-pass membrane protein</topology>
    </subcellularLocation>
</comment>
<proteinExistence type="inferred from homology"/>
<evidence type="ECO:0000256" key="6">
    <source>
        <dbReference type="SAM" id="Phobius"/>
    </source>
</evidence>
<accession>A0AAE1MLW2</accession>
<organism evidence="7 8">
    <name type="scientific">Acacia crassicarpa</name>
    <name type="common">northern wattle</name>
    <dbReference type="NCBI Taxonomy" id="499986"/>
    <lineage>
        <taxon>Eukaryota</taxon>
        <taxon>Viridiplantae</taxon>
        <taxon>Streptophyta</taxon>
        <taxon>Embryophyta</taxon>
        <taxon>Tracheophyta</taxon>
        <taxon>Spermatophyta</taxon>
        <taxon>Magnoliopsida</taxon>
        <taxon>eudicotyledons</taxon>
        <taxon>Gunneridae</taxon>
        <taxon>Pentapetalae</taxon>
        <taxon>rosids</taxon>
        <taxon>fabids</taxon>
        <taxon>Fabales</taxon>
        <taxon>Fabaceae</taxon>
        <taxon>Caesalpinioideae</taxon>
        <taxon>mimosoid clade</taxon>
        <taxon>Acacieae</taxon>
        <taxon>Acacia</taxon>
    </lineage>
</organism>
<evidence type="ECO:0000256" key="3">
    <source>
        <dbReference type="ARBA" id="ARBA00022692"/>
    </source>
</evidence>
<keyword evidence="3 6" id="KW-0812">Transmembrane</keyword>
<keyword evidence="5 6" id="KW-0472">Membrane</keyword>
<evidence type="ECO:0000256" key="5">
    <source>
        <dbReference type="ARBA" id="ARBA00023136"/>
    </source>
</evidence>
<evidence type="ECO:0000256" key="2">
    <source>
        <dbReference type="ARBA" id="ARBA00008707"/>
    </source>
</evidence>
<dbReference type="PANTHER" id="PTHR31621:SF66">
    <property type="entry name" value="PROTEIN DMP2"/>
    <property type="match status" value="1"/>
</dbReference>
<dbReference type="AlphaFoldDB" id="A0AAE1MLW2"/>
<dbReference type="GO" id="GO:0016020">
    <property type="term" value="C:membrane"/>
    <property type="evidence" value="ECO:0007669"/>
    <property type="project" value="UniProtKB-SubCell"/>
</dbReference>
<dbReference type="GO" id="GO:0010256">
    <property type="term" value="P:endomembrane system organization"/>
    <property type="evidence" value="ECO:0007669"/>
    <property type="project" value="TreeGrafter"/>
</dbReference>
<feature type="transmembrane region" description="Helical" evidence="6">
    <location>
        <begin position="25"/>
        <end position="51"/>
    </location>
</feature>
<evidence type="ECO:0000313" key="8">
    <source>
        <dbReference type="Proteomes" id="UP001293593"/>
    </source>
</evidence>
<feature type="transmembrane region" description="Helical" evidence="6">
    <location>
        <begin position="123"/>
        <end position="139"/>
    </location>
</feature>
<evidence type="ECO:0000313" key="7">
    <source>
        <dbReference type="EMBL" id="KAK4266453.1"/>
    </source>
</evidence>